<keyword evidence="2 7" id="KW-0812">Transmembrane</keyword>
<keyword evidence="5 7" id="KW-1133">Transmembrane helix</keyword>
<evidence type="ECO:0000256" key="1">
    <source>
        <dbReference type="ARBA" id="ARBA00004370"/>
    </source>
</evidence>
<proteinExistence type="inferred from homology"/>
<dbReference type="SUPFAM" id="SSF55008">
    <property type="entry name" value="HMA, heavy metal-associated domain"/>
    <property type="match status" value="1"/>
</dbReference>
<comment type="subcellular location">
    <subcellularLocation>
        <location evidence="1 7">Membrane</location>
    </subcellularLocation>
</comment>
<dbReference type="InterPro" id="IPR006121">
    <property type="entry name" value="HMA_dom"/>
</dbReference>
<dbReference type="InterPro" id="IPR023214">
    <property type="entry name" value="HAD_sf"/>
</dbReference>
<evidence type="ECO:0000256" key="7">
    <source>
        <dbReference type="RuleBase" id="RU362081"/>
    </source>
</evidence>
<keyword evidence="4" id="KW-1278">Translocase</keyword>
<dbReference type="Gene3D" id="2.70.150.10">
    <property type="entry name" value="Calcium-transporting ATPase, cytoplasmic transduction domain A"/>
    <property type="match status" value="1"/>
</dbReference>
<dbReference type="EMBL" id="QWIO01002383">
    <property type="protein sequence ID" value="RMY56827.1"/>
    <property type="molecule type" value="Genomic_DNA"/>
</dbReference>
<dbReference type="NCBIfam" id="TIGR01494">
    <property type="entry name" value="ATPase_P-type"/>
    <property type="match status" value="2"/>
</dbReference>
<dbReference type="GO" id="GO:0005524">
    <property type="term" value="F:ATP binding"/>
    <property type="evidence" value="ECO:0007669"/>
    <property type="project" value="UniProtKB-UniRule"/>
</dbReference>
<feature type="transmembrane region" description="Helical" evidence="7">
    <location>
        <begin position="766"/>
        <end position="793"/>
    </location>
</feature>
<dbReference type="NCBIfam" id="TIGR01525">
    <property type="entry name" value="ATPase-IB_hvy"/>
    <property type="match status" value="1"/>
</dbReference>
<dbReference type="VEuPathDB" id="FungiDB:BTJ68_10071"/>
<dbReference type="Pfam" id="PF00122">
    <property type="entry name" value="E1-E2_ATPase"/>
    <property type="match status" value="1"/>
</dbReference>
<evidence type="ECO:0000259" key="9">
    <source>
        <dbReference type="Pfam" id="PF00403"/>
    </source>
</evidence>
<evidence type="ECO:0000256" key="5">
    <source>
        <dbReference type="ARBA" id="ARBA00022989"/>
    </source>
</evidence>
<dbReference type="AlphaFoldDB" id="A0A3M7CYK1"/>
<evidence type="ECO:0000259" key="8">
    <source>
        <dbReference type="Pfam" id="PF00122"/>
    </source>
</evidence>
<feature type="domain" description="HMA" evidence="9">
    <location>
        <begin position="331"/>
        <end position="395"/>
    </location>
</feature>
<dbReference type="PANTHER" id="PTHR46594:SF4">
    <property type="entry name" value="P-TYPE CATION-TRANSPORTING ATPASE"/>
    <property type="match status" value="1"/>
</dbReference>
<dbReference type="GO" id="GO:0016020">
    <property type="term" value="C:membrane"/>
    <property type="evidence" value="ECO:0007669"/>
    <property type="project" value="UniProtKB-SubCell"/>
</dbReference>
<dbReference type="InterPro" id="IPR059000">
    <property type="entry name" value="ATPase_P-type_domA"/>
</dbReference>
<comment type="caution">
    <text evidence="11">The sequence shown here is derived from an EMBL/GenBank/DDBJ whole genome shotgun (WGS) entry which is preliminary data.</text>
</comment>
<dbReference type="CDD" id="cd00371">
    <property type="entry name" value="HMA"/>
    <property type="match status" value="1"/>
</dbReference>
<feature type="transmembrane region" description="Helical" evidence="7">
    <location>
        <begin position="725"/>
        <end position="746"/>
    </location>
</feature>
<dbReference type="InterPro" id="IPR044492">
    <property type="entry name" value="P_typ_ATPase_HD_dom"/>
</dbReference>
<dbReference type="PRINTS" id="PR00119">
    <property type="entry name" value="CATATPASE"/>
</dbReference>
<dbReference type="Gene3D" id="3.40.1110.10">
    <property type="entry name" value="Calcium-transporting ATPase, cytoplasmic domain N"/>
    <property type="match status" value="1"/>
</dbReference>
<feature type="domain" description="PCA1 HMA heavy metal-associated" evidence="10">
    <location>
        <begin position="399"/>
        <end position="461"/>
    </location>
</feature>
<dbReference type="InterPro" id="IPR036163">
    <property type="entry name" value="HMA_dom_sf"/>
</dbReference>
<dbReference type="InterPro" id="IPR008250">
    <property type="entry name" value="ATPase_P-typ_transduc_dom_A_sf"/>
</dbReference>
<dbReference type="SUPFAM" id="SSF81653">
    <property type="entry name" value="Calcium ATPase, transduction domain A"/>
    <property type="match status" value="1"/>
</dbReference>
<dbReference type="GO" id="GO:0019829">
    <property type="term" value="F:ATPase-coupled monoatomic cation transmembrane transporter activity"/>
    <property type="evidence" value="ECO:0007669"/>
    <property type="project" value="InterPro"/>
</dbReference>
<dbReference type="SUPFAM" id="SSF56784">
    <property type="entry name" value="HAD-like"/>
    <property type="match status" value="1"/>
</dbReference>
<protein>
    <submittedName>
        <fullName evidence="11">Uncharacterized protein</fullName>
    </submittedName>
</protein>
<evidence type="ECO:0000313" key="12">
    <source>
        <dbReference type="Proteomes" id="UP000269539"/>
    </source>
</evidence>
<dbReference type="SUPFAM" id="SSF81665">
    <property type="entry name" value="Calcium ATPase, transmembrane domain M"/>
    <property type="match status" value="1"/>
</dbReference>
<dbReference type="InterPro" id="IPR018303">
    <property type="entry name" value="ATPase_P-typ_P_site"/>
</dbReference>
<dbReference type="InterPro" id="IPR023299">
    <property type="entry name" value="ATPase_P-typ_cyto_dom_N"/>
</dbReference>
<dbReference type="InterPro" id="IPR027256">
    <property type="entry name" value="P-typ_ATPase_IB"/>
</dbReference>
<dbReference type="SFLD" id="SFLDF00027">
    <property type="entry name" value="p-type_atpase"/>
    <property type="match status" value="1"/>
</dbReference>
<name>A0A3M7CYK1_HORWE</name>
<accession>A0A3M7CYK1</accession>
<dbReference type="Pfam" id="PF24534">
    <property type="entry name" value="HMA_PCA1"/>
    <property type="match status" value="1"/>
</dbReference>
<dbReference type="Pfam" id="PF00702">
    <property type="entry name" value="Hydrolase"/>
    <property type="match status" value="1"/>
</dbReference>
<gene>
    <name evidence="11" type="ORF">D0864_13593</name>
</gene>
<evidence type="ECO:0000256" key="6">
    <source>
        <dbReference type="ARBA" id="ARBA00023136"/>
    </source>
</evidence>
<evidence type="ECO:0000259" key="10">
    <source>
        <dbReference type="Pfam" id="PF24534"/>
    </source>
</evidence>
<feature type="domain" description="P-type ATPase A" evidence="8">
    <location>
        <begin position="608"/>
        <end position="709"/>
    </location>
</feature>
<comment type="similarity">
    <text evidence="7">Belongs to the cation transport ATPase (P-type) (TC 3.A.3) family. Type IB subfamily.</text>
</comment>
<keyword evidence="7" id="KW-0547">Nucleotide-binding</keyword>
<keyword evidence="7" id="KW-0067">ATP-binding</keyword>
<feature type="transmembrane region" description="Helical" evidence="7">
    <location>
        <begin position="474"/>
        <end position="496"/>
    </location>
</feature>
<dbReference type="InterPro" id="IPR036412">
    <property type="entry name" value="HAD-like_sf"/>
</dbReference>
<evidence type="ECO:0000256" key="4">
    <source>
        <dbReference type="ARBA" id="ARBA00022967"/>
    </source>
</evidence>
<dbReference type="InterPro" id="IPR017969">
    <property type="entry name" value="Heavy-metal-associated_CS"/>
</dbReference>
<feature type="transmembrane region" description="Helical" evidence="7">
    <location>
        <begin position="1073"/>
        <end position="1094"/>
    </location>
</feature>
<organism evidence="11 12">
    <name type="scientific">Hortaea werneckii</name>
    <name type="common">Black yeast</name>
    <name type="synonym">Cladosporium werneckii</name>
    <dbReference type="NCBI Taxonomy" id="91943"/>
    <lineage>
        <taxon>Eukaryota</taxon>
        <taxon>Fungi</taxon>
        <taxon>Dikarya</taxon>
        <taxon>Ascomycota</taxon>
        <taxon>Pezizomycotina</taxon>
        <taxon>Dothideomycetes</taxon>
        <taxon>Dothideomycetidae</taxon>
        <taxon>Mycosphaerellales</taxon>
        <taxon>Teratosphaeriaceae</taxon>
        <taxon>Hortaea</taxon>
    </lineage>
</organism>
<dbReference type="PANTHER" id="PTHR46594">
    <property type="entry name" value="P-TYPE CATION-TRANSPORTING ATPASE"/>
    <property type="match status" value="1"/>
</dbReference>
<evidence type="ECO:0000313" key="11">
    <source>
        <dbReference type="EMBL" id="RMY56827.1"/>
    </source>
</evidence>
<feature type="transmembrane region" description="Helical" evidence="7">
    <location>
        <begin position="508"/>
        <end position="529"/>
    </location>
</feature>
<dbReference type="Proteomes" id="UP000269539">
    <property type="component" value="Unassembled WGS sequence"/>
</dbReference>
<keyword evidence="6 7" id="KW-0472">Membrane</keyword>
<dbReference type="PROSITE" id="PS01047">
    <property type="entry name" value="HMA_1"/>
    <property type="match status" value="1"/>
</dbReference>
<keyword evidence="3 7" id="KW-0479">Metal-binding</keyword>
<evidence type="ECO:0000256" key="3">
    <source>
        <dbReference type="ARBA" id="ARBA00022723"/>
    </source>
</evidence>
<feature type="transmembrane region" description="Helical" evidence="7">
    <location>
        <begin position="541"/>
        <end position="563"/>
    </location>
</feature>
<dbReference type="NCBIfam" id="TIGR01511">
    <property type="entry name" value="ATPase-IB1_Cu"/>
    <property type="match status" value="1"/>
</dbReference>
<sequence>MTTSQARSERVRVRRKGCNEDCLRRIAVRLCQLEAADRSHGDSLNGPGNVKVDDRYKPPTDVKDVCADACCKPTADVKDDCADACCKPTADVKDDCADACCKPPSEDKDDCADACCKPTADVKDGCADTCCEPPSEDKDDYADACCKPTADVKDDCADACCKPTADVKDDCADPCCKPPSEEKDDCADACCKPTAGDKDDCADEKVECAYTCCEINSQDAFTEKSPTCSEHLQVAFARFEPLIRQGQCLCRRLMSEMSFCCCSPDSTLCESHIEDKKRAPAQPNECGTDLISKTSRAIAARYQGNQKLPKAAVVEVSREDAETAAAREQVVLNVAGMTCTGCSKKLMNVLDGISGILNPKVTFVSGTASFELGNYVEKKEVDAVLSLIEKQTGFKVSRIVSDYQHVDVLIEPSIAQQLERESMNGFVSVEKIYGKQYRITYNSMVVGVRDLLPPSAELAPPAPDPSLTEGKRRLVNMTVAFALSAVFTIPIVVLSWSHNPVPRQTREIVSLALASFVQGIAIPEFYIGAVKSLIFSRVIEMDMLVVISITAAYFYSVVAFALYEANISVKEAAFFETSSLLITLVLLGRLIAAAARVRAVSAVSLRSLQAETTQIVQPNGQIDDLDARLLQFGDTFQIPAHARIVTDGDIVSGSSAVDESMLTGESNPVPKQPGDSIIAGTMNGPGVLVVRLTRLPGANSITDIASLVENALGAKPRIQDLADKVASWFIPSVVLIALITFIIWLVVALKVRGENAGGAIGTAITYGIAVLAISCPCALGLAVPMVLVIAGGVAARAGVIIKEADAIERGYKTTDVVFDKTGTITNADLTVVHQSSSTVLNVTTDEALALASTLVDGNSHPVSLAISSHLKEHDRLESMPVDINSVPGAGIEARWNSFHVKAGNPYWTSTDTEPNVRGIIEGGMTAFCVTVDGSLILAFGLTSTIRDEAALVIEALQRKKIRCHVVSGDADKTVHNVASRVGIAAENVASRHSPAQKMEYVKRLQSDGCIVLFCGDGTNDAVAVAQADVGVQIGIASDVTNGVCDVTLLGGLEGVPMLLGISKRAFARITFNFVWTAVYNVFAILLASGAFVVFRIPPAYAGLGEIVSVCPVIAAAATLIWGSNSI</sequence>
<dbReference type="GO" id="GO:0046872">
    <property type="term" value="F:metal ion binding"/>
    <property type="evidence" value="ECO:0007669"/>
    <property type="project" value="UniProtKB-KW"/>
</dbReference>
<dbReference type="InterPro" id="IPR056236">
    <property type="entry name" value="HMA_PCA1"/>
</dbReference>
<dbReference type="GO" id="GO:0016887">
    <property type="term" value="F:ATP hydrolysis activity"/>
    <property type="evidence" value="ECO:0007669"/>
    <property type="project" value="InterPro"/>
</dbReference>
<dbReference type="Pfam" id="PF00403">
    <property type="entry name" value="HMA"/>
    <property type="match status" value="1"/>
</dbReference>
<dbReference type="InterPro" id="IPR001757">
    <property type="entry name" value="P_typ_ATPase"/>
</dbReference>
<feature type="transmembrane region" description="Helical" evidence="7">
    <location>
        <begin position="1100"/>
        <end position="1121"/>
    </location>
</feature>
<dbReference type="InterPro" id="IPR023298">
    <property type="entry name" value="ATPase_P-typ_TM_dom_sf"/>
</dbReference>
<evidence type="ECO:0000256" key="2">
    <source>
        <dbReference type="ARBA" id="ARBA00022692"/>
    </source>
</evidence>
<reference evidence="11 12" key="1">
    <citation type="journal article" date="2018" name="BMC Genomics">
        <title>Genomic evidence for intraspecific hybridization in a clonal and extremely halotolerant yeast.</title>
        <authorList>
            <person name="Gostincar C."/>
            <person name="Stajich J.E."/>
            <person name="Zupancic J."/>
            <person name="Zalar P."/>
            <person name="Gunde-Cimerman N."/>
        </authorList>
    </citation>
    <scope>NUCLEOTIDE SEQUENCE [LARGE SCALE GENOMIC DNA]</scope>
    <source>
        <strain evidence="11 12">EXF-10513</strain>
    </source>
</reference>
<dbReference type="Gene3D" id="3.30.70.100">
    <property type="match status" value="1"/>
</dbReference>
<dbReference type="SFLD" id="SFLDG00002">
    <property type="entry name" value="C1.7:_P-type_atpase_like"/>
    <property type="match status" value="1"/>
</dbReference>
<dbReference type="PROSITE" id="PS00154">
    <property type="entry name" value="ATPASE_E1_E2"/>
    <property type="match status" value="1"/>
</dbReference>
<dbReference type="SFLD" id="SFLDS00003">
    <property type="entry name" value="Haloacid_Dehalogenase"/>
    <property type="match status" value="1"/>
</dbReference>
<dbReference type="Gene3D" id="3.40.50.1000">
    <property type="entry name" value="HAD superfamily/HAD-like"/>
    <property type="match status" value="1"/>
</dbReference>